<feature type="transmembrane region" description="Helical" evidence="15">
    <location>
        <begin position="568"/>
        <end position="595"/>
    </location>
</feature>
<dbReference type="FunFam" id="3.30.60.30:FF:000048">
    <property type="entry name" value="Solute carrier organic anion transporter family member"/>
    <property type="match status" value="1"/>
</dbReference>
<comment type="caution">
    <text evidence="17">The sequence shown here is derived from an EMBL/GenBank/DDBJ whole genome shotgun (WGS) entry which is preliminary data.</text>
</comment>
<dbReference type="PROSITE" id="PS51465">
    <property type="entry name" value="KAZAL_2"/>
    <property type="match status" value="1"/>
</dbReference>
<feature type="domain" description="Kazal-like" evidence="16">
    <location>
        <begin position="489"/>
        <end position="544"/>
    </location>
</feature>
<dbReference type="Pfam" id="PF07648">
    <property type="entry name" value="Kazal_2"/>
    <property type="match status" value="1"/>
</dbReference>
<keyword evidence="7" id="KW-0445">Lipid transport</keyword>
<keyword evidence="10" id="KW-1015">Disulfide bond</keyword>
<gene>
    <name evidence="17" type="primary">Slco1c1</name>
    <name evidence="17" type="ORF">BRAATR_R06774</name>
</gene>
<keyword evidence="18" id="KW-1185">Reference proteome</keyword>
<evidence type="ECO:0000256" key="11">
    <source>
        <dbReference type="ARBA" id="ARBA00023180"/>
    </source>
</evidence>
<evidence type="ECO:0000256" key="8">
    <source>
        <dbReference type="ARBA" id="ARBA00023065"/>
    </source>
</evidence>
<keyword evidence="5 15" id="KW-0812">Transmembrane</keyword>
<dbReference type="GO" id="GO:0043252">
    <property type="term" value="P:sodium-independent organic anion transport"/>
    <property type="evidence" value="ECO:0007669"/>
    <property type="project" value="TreeGrafter"/>
</dbReference>
<feature type="transmembrane region" description="Helical" evidence="15">
    <location>
        <begin position="412"/>
        <end position="432"/>
    </location>
</feature>
<sequence>MEISSKEHTHFFSNNTIVPVDRSSFKSESSASKENQSCCGGIKIFLGALSFVYFAKALSGSYLKSTITQIERRFDIPSSLVGVIDGSFEIGNLLIIILVSYFGAKLHRPKIIGAGCLIMSAGTFLIAMPQFFMGRYQYERFPSTINSTISLSPCLQDKSQTPLSALEKSQAKINAGCEKEAGSSMWIYVLLGNLLRGIGETPIQPLGITYIDDYAVEENAALYIGCVQTVAIIGPIFGFLLGSLCAKLYVDVGFVDLDSVTISPKDVRWVGAWWLGYLIAGVISVLAGIPFWFLPKHLPKPESRKDSSTSSEHSKFIIEEHKDQGTSHWQHAKLAEMAKGKEPEFFSQRLLDLKILYFLKFFPSLKNLFGNPVYILYLCASIIQFNSLIGMVTYKPKYIEQQYGQTSSKTNFVIGLINIPAVAFGIFSGGLIMKKFRIGVLGAAKLSLGSSFFGYLLLLSLFAMGCENSGVAGLTVSYHGAKLMTDYEEALFSECNSGCSCSKNDWDPICGENGVTYVSACLAGCRASNGSGKSTVFFNCSCVGTFESSQSSSAVVGPCQKGNECPKMFLYFLVISVITSYTLSVGGTPGYILLLRCIKPHLKSFALGIYTLAIRVLAGIPAPVYFGVAIDTTCLKWGSKRCGGRGACRLYDSSALRYVYLGLTLILGMVSIFFSVAVLWVLRKKSSLQDETLSANGERGACGTKSRKDNFVISDQLIQSTYWPEKETRL</sequence>
<feature type="transmembrane region" description="Helical" evidence="15">
    <location>
        <begin position="110"/>
        <end position="132"/>
    </location>
</feature>
<dbReference type="AlphaFoldDB" id="A0A7K7MAK4"/>
<evidence type="ECO:0000256" key="1">
    <source>
        <dbReference type="ARBA" id="ARBA00004651"/>
    </source>
</evidence>
<dbReference type="Pfam" id="PF03137">
    <property type="entry name" value="OATP"/>
    <property type="match status" value="1"/>
</dbReference>
<dbReference type="GO" id="GO:0015347">
    <property type="term" value="F:sodium-independent organic anion transmembrane transporter activity"/>
    <property type="evidence" value="ECO:0007669"/>
    <property type="project" value="TreeGrafter"/>
</dbReference>
<evidence type="ECO:0000313" key="18">
    <source>
        <dbReference type="Proteomes" id="UP000540762"/>
    </source>
</evidence>
<evidence type="ECO:0000256" key="14">
    <source>
        <dbReference type="ARBA" id="ARBA00052624"/>
    </source>
</evidence>
<evidence type="ECO:0000256" key="2">
    <source>
        <dbReference type="ARBA" id="ARBA00009657"/>
    </source>
</evidence>
<comment type="catalytic activity">
    <reaction evidence="12">
        <text>3,3',5'-triiodo-L-thyronine(out) = 3,3',5'-triiodo-L-thyronine(in)</text>
        <dbReference type="Rhea" id="RHEA:71815"/>
        <dbReference type="ChEBI" id="CHEBI:57261"/>
    </reaction>
</comment>
<feature type="transmembrane region" description="Helical" evidence="15">
    <location>
        <begin position="444"/>
        <end position="464"/>
    </location>
</feature>
<dbReference type="Gene3D" id="3.30.60.30">
    <property type="match status" value="1"/>
</dbReference>
<keyword evidence="11" id="KW-0325">Glycoprotein</keyword>
<evidence type="ECO:0000256" key="13">
    <source>
        <dbReference type="ARBA" id="ARBA00051340"/>
    </source>
</evidence>
<feature type="transmembrane region" description="Helical" evidence="15">
    <location>
        <begin position="270"/>
        <end position="294"/>
    </location>
</feature>
<feature type="transmembrane region" description="Helical" evidence="15">
    <location>
        <begin position="374"/>
        <end position="392"/>
    </location>
</feature>
<dbReference type="PANTHER" id="PTHR11388:SF99">
    <property type="entry name" value="SOLUTE CARRIER ORGANIC ANION TRANSPORTER FAMILY MEMBER 1C1"/>
    <property type="match status" value="1"/>
</dbReference>
<proteinExistence type="inferred from homology"/>
<evidence type="ECO:0000256" key="5">
    <source>
        <dbReference type="ARBA" id="ARBA00022692"/>
    </source>
</evidence>
<dbReference type="SUPFAM" id="SSF103473">
    <property type="entry name" value="MFS general substrate transporter"/>
    <property type="match status" value="1"/>
</dbReference>
<dbReference type="GO" id="GO:0006811">
    <property type="term" value="P:monoatomic ion transport"/>
    <property type="evidence" value="ECO:0007669"/>
    <property type="project" value="UniProtKB-KW"/>
</dbReference>
<comment type="caution">
    <text evidence="15">Lacks conserved residue(s) required for the propagation of feature annotation.</text>
</comment>
<accession>A0A7K7MAK4</accession>
<feature type="transmembrane region" description="Helical" evidence="15">
    <location>
        <begin position="40"/>
        <end position="59"/>
    </location>
</feature>
<dbReference type="GO" id="GO:0015125">
    <property type="term" value="F:bile acid transmembrane transporter activity"/>
    <property type="evidence" value="ECO:0007669"/>
    <property type="project" value="TreeGrafter"/>
</dbReference>
<dbReference type="EMBL" id="VZSR01001863">
    <property type="protein sequence ID" value="NWZ39969.1"/>
    <property type="molecule type" value="Genomic_DNA"/>
</dbReference>
<evidence type="ECO:0000256" key="15">
    <source>
        <dbReference type="RuleBase" id="RU362056"/>
    </source>
</evidence>
<keyword evidence="6 15" id="KW-1133">Transmembrane helix</keyword>
<evidence type="ECO:0000256" key="9">
    <source>
        <dbReference type="ARBA" id="ARBA00023136"/>
    </source>
</evidence>
<evidence type="ECO:0000256" key="12">
    <source>
        <dbReference type="ARBA" id="ARBA00050960"/>
    </source>
</evidence>
<keyword evidence="8 15" id="KW-0406">Ion transport</keyword>
<dbReference type="InterPro" id="IPR036058">
    <property type="entry name" value="Kazal_dom_sf"/>
</dbReference>
<feature type="transmembrane region" description="Helical" evidence="15">
    <location>
        <begin position="607"/>
        <end position="630"/>
    </location>
</feature>
<comment type="catalytic activity">
    <reaction evidence="13">
        <text>L-thyroxine(out) = L-thyroxine(in)</text>
        <dbReference type="Rhea" id="RHEA:71819"/>
        <dbReference type="ChEBI" id="CHEBI:58448"/>
    </reaction>
</comment>
<feature type="non-terminal residue" evidence="17">
    <location>
        <position position="730"/>
    </location>
</feature>
<dbReference type="InterPro" id="IPR004156">
    <property type="entry name" value="OATP"/>
</dbReference>
<comment type="similarity">
    <text evidence="2 15">Belongs to the organo anion transporter (TC 2.A.60) family.</text>
</comment>
<feature type="transmembrane region" description="Helical" evidence="15">
    <location>
        <begin position="80"/>
        <end position="104"/>
    </location>
</feature>
<dbReference type="Proteomes" id="UP000540762">
    <property type="component" value="Unassembled WGS sequence"/>
</dbReference>
<dbReference type="NCBIfam" id="TIGR00805">
    <property type="entry name" value="oat"/>
    <property type="match status" value="1"/>
</dbReference>
<evidence type="ECO:0000256" key="7">
    <source>
        <dbReference type="ARBA" id="ARBA00023055"/>
    </source>
</evidence>
<reference evidence="17 18" key="1">
    <citation type="submission" date="2019-09" db="EMBL/GenBank/DDBJ databases">
        <title>Bird 10,000 Genomes (B10K) Project - Family phase.</title>
        <authorList>
            <person name="Zhang G."/>
        </authorList>
    </citation>
    <scope>NUCLEOTIDE SEQUENCE [LARGE SCALE GENOMIC DNA]</scope>
    <source>
        <strain evidence="17">OUT-0037</strain>
        <tissue evidence="17">Liver</tissue>
    </source>
</reference>
<dbReference type="GO" id="GO:0016323">
    <property type="term" value="C:basolateral plasma membrane"/>
    <property type="evidence" value="ECO:0007669"/>
    <property type="project" value="TreeGrafter"/>
</dbReference>
<dbReference type="InterPro" id="IPR002350">
    <property type="entry name" value="Kazal_dom"/>
</dbReference>
<dbReference type="PANTHER" id="PTHR11388">
    <property type="entry name" value="ORGANIC ANION TRANSPORTER"/>
    <property type="match status" value="1"/>
</dbReference>
<evidence type="ECO:0000259" key="16">
    <source>
        <dbReference type="PROSITE" id="PS51465"/>
    </source>
</evidence>
<dbReference type="SUPFAM" id="SSF100895">
    <property type="entry name" value="Kazal-type serine protease inhibitors"/>
    <property type="match status" value="1"/>
</dbReference>
<dbReference type="InterPro" id="IPR036259">
    <property type="entry name" value="MFS_trans_sf"/>
</dbReference>
<dbReference type="CDD" id="cd17459">
    <property type="entry name" value="MFS_SLCO1C_OATP1C"/>
    <property type="match status" value="1"/>
</dbReference>
<dbReference type="Gene3D" id="1.20.1250.20">
    <property type="entry name" value="MFS general substrate transporter like domains"/>
    <property type="match status" value="1"/>
</dbReference>
<evidence type="ECO:0000256" key="6">
    <source>
        <dbReference type="ARBA" id="ARBA00022989"/>
    </source>
</evidence>
<name>A0A7K7MAK4_9PASS</name>
<comment type="subcellular location">
    <subcellularLocation>
        <location evidence="1 15">Cell membrane</location>
        <topology evidence="1 15">Multi-pass membrane protein</topology>
    </subcellularLocation>
</comment>
<protein>
    <recommendedName>
        <fullName evidence="15">Solute carrier organic anion transporter family member</fullName>
    </recommendedName>
</protein>
<comment type="catalytic activity">
    <reaction evidence="14">
        <text>L-thyroxine sulfate(out) = L-thyroxine sulfate(in)</text>
        <dbReference type="Rhea" id="RHEA:73311"/>
        <dbReference type="ChEBI" id="CHEBI:176512"/>
    </reaction>
</comment>
<organism evidence="17 18">
    <name type="scientific">Brachypodius melanocephalos</name>
    <name type="common">black-headed bulbul</name>
    <dbReference type="NCBI Taxonomy" id="3235156"/>
    <lineage>
        <taxon>Eukaryota</taxon>
        <taxon>Metazoa</taxon>
        <taxon>Chordata</taxon>
        <taxon>Craniata</taxon>
        <taxon>Vertebrata</taxon>
        <taxon>Euteleostomi</taxon>
        <taxon>Archelosauria</taxon>
        <taxon>Archosauria</taxon>
        <taxon>Dinosauria</taxon>
        <taxon>Saurischia</taxon>
        <taxon>Theropoda</taxon>
        <taxon>Coelurosauria</taxon>
        <taxon>Aves</taxon>
        <taxon>Neognathae</taxon>
        <taxon>Neoaves</taxon>
        <taxon>Telluraves</taxon>
        <taxon>Australaves</taxon>
        <taxon>Passeriformes</taxon>
        <taxon>Sylvioidea</taxon>
        <taxon>Pycnonotidae</taxon>
        <taxon>Brachypodius</taxon>
    </lineage>
</organism>
<feature type="transmembrane region" description="Helical" evidence="15">
    <location>
        <begin position="220"/>
        <end position="250"/>
    </location>
</feature>
<feature type="transmembrane region" description="Helical" evidence="15">
    <location>
        <begin position="659"/>
        <end position="682"/>
    </location>
</feature>
<evidence type="ECO:0000256" key="3">
    <source>
        <dbReference type="ARBA" id="ARBA00022448"/>
    </source>
</evidence>
<keyword evidence="4" id="KW-1003">Cell membrane</keyword>
<feature type="non-terminal residue" evidence="17">
    <location>
        <position position="1"/>
    </location>
</feature>
<evidence type="ECO:0000256" key="10">
    <source>
        <dbReference type="ARBA" id="ARBA00023157"/>
    </source>
</evidence>
<evidence type="ECO:0000256" key="4">
    <source>
        <dbReference type="ARBA" id="ARBA00022475"/>
    </source>
</evidence>
<keyword evidence="9 15" id="KW-0472">Membrane</keyword>
<keyword evidence="3 15" id="KW-0813">Transport</keyword>
<evidence type="ECO:0000313" key="17">
    <source>
        <dbReference type="EMBL" id="NWZ39969.1"/>
    </source>
</evidence>